<dbReference type="RefSeq" id="WP_052631062.1">
    <property type="nucleotide sequence ID" value="NZ_CP011144.1"/>
</dbReference>
<evidence type="ECO:0000313" key="2">
    <source>
        <dbReference type="EMBL" id="AKC86252.1"/>
    </source>
</evidence>
<evidence type="ECO:0000256" key="1">
    <source>
        <dbReference type="SAM" id="MobiDB-lite"/>
    </source>
</evidence>
<gene>
    <name evidence="2" type="ORF">WQ53_05135</name>
</gene>
<dbReference type="OrthoDB" id="5988693at2"/>
<evidence type="ECO:0000313" key="3">
    <source>
        <dbReference type="Proteomes" id="UP000033067"/>
    </source>
</evidence>
<protein>
    <submittedName>
        <fullName evidence="2">Uncharacterized protein</fullName>
    </submittedName>
</protein>
<proteinExistence type="predicted"/>
<name>A0A0E3Z0X0_9GAMM</name>
<sequence length="63" mass="6229">MPLAESNPAAALTFDAAVHRALSRRLSDTPWPPSGGPATHSPAPATGDAAREAAEAQAAAVPG</sequence>
<dbReference type="KEGG" id="psuw:WQ53_05135"/>
<feature type="region of interest" description="Disordered" evidence="1">
    <location>
        <begin position="24"/>
        <end position="63"/>
    </location>
</feature>
<dbReference type="Proteomes" id="UP000033067">
    <property type="component" value="Chromosome"/>
</dbReference>
<accession>A0A0E3Z0X0</accession>
<organism evidence="2 3">
    <name type="scientific">Pseudoxanthomonas suwonensis</name>
    <dbReference type="NCBI Taxonomy" id="314722"/>
    <lineage>
        <taxon>Bacteria</taxon>
        <taxon>Pseudomonadati</taxon>
        <taxon>Pseudomonadota</taxon>
        <taxon>Gammaproteobacteria</taxon>
        <taxon>Lysobacterales</taxon>
        <taxon>Lysobacteraceae</taxon>
        <taxon>Pseudoxanthomonas</taxon>
    </lineage>
</organism>
<dbReference type="PATRIC" id="fig|314722.6.peg.1080"/>
<dbReference type="EMBL" id="CP011144">
    <property type="protein sequence ID" value="AKC86252.1"/>
    <property type="molecule type" value="Genomic_DNA"/>
</dbReference>
<reference evidence="2 3" key="1">
    <citation type="journal article" date="2015" name="Genome Announc.">
        <title>Complete Genome Sequence of Pseudoxanthomonas suwonensis Strain J1, a Cellulose-Degrading Bacterium Isolated from Leaf- and Wood-Enriched Soil.</title>
        <authorList>
            <person name="Hou L."/>
            <person name="Jiang J."/>
            <person name="Xu Z."/>
            <person name="Zhou Y."/>
            <person name="Leung F.C."/>
        </authorList>
    </citation>
    <scope>NUCLEOTIDE SEQUENCE [LARGE SCALE GENOMIC DNA]</scope>
    <source>
        <strain evidence="2 3">J1</strain>
    </source>
</reference>
<dbReference type="AlphaFoldDB" id="A0A0E3Z0X0"/>
<keyword evidence="3" id="KW-1185">Reference proteome</keyword>